<reference evidence="2 3" key="1">
    <citation type="journal article" date="2010" name="Science">
        <title>Genomic comparison of the ants Camponotus floridanus and Harpegnathos saltator.</title>
        <authorList>
            <person name="Bonasio R."/>
            <person name="Zhang G."/>
            <person name="Ye C."/>
            <person name="Mutti N.S."/>
            <person name="Fang X."/>
            <person name="Qin N."/>
            <person name="Donahue G."/>
            <person name="Yang P."/>
            <person name="Li Q."/>
            <person name="Li C."/>
            <person name="Zhang P."/>
            <person name="Huang Z."/>
            <person name="Berger S.L."/>
            <person name="Reinberg D."/>
            <person name="Wang J."/>
            <person name="Liebig J."/>
        </authorList>
    </citation>
    <scope>NUCLEOTIDE SEQUENCE [LARGE SCALE GENOMIC DNA]</scope>
    <source>
        <strain evidence="3">C129</strain>
    </source>
</reference>
<proteinExistence type="predicted"/>
<evidence type="ECO:0000259" key="1">
    <source>
        <dbReference type="Pfam" id="PF14291"/>
    </source>
</evidence>
<dbReference type="Pfam" id="PF14291">
    <property type="entry name" value="DUF4371"/>
    <property type="match status" value="1"/>
</dbReference>
<keyword evidence="3" id="KW-1185">Reference proteome</keyword>
<dbReference type="InterPro" id="IPR025398">
    <property type="entry name" value="DUF4371"/>
</dbReference>
<dbReference type="EMBL" id="GL437317">
    <property type="protein sequence ID" value="EFN70695.1"/>
    <property type="molecule type" value="Genomic_DNA"/>
</dbReference>
<dbReference type="InterPro" id="IPR012337">
    <property type="entry name" value="RNaseH-like_sf"/>
</dbReference>
<dbReference type="STRING" id="104421.E2A793"/>
<evidence type="ECO:0000313" key="3">
    <source>
        <dbReference type="Proteomes" id="UP000000311"/>
    </source>
</evidence>
<name>E2A793_CAMFO</name>
<protein>
    <submittedName>
        <fullName evidence="2">Zinc finger MYM-type protein 1</fullName>
    </submittedName>
</protein>
<dbReference type="SUPFAM" id="SSF53098">
    <property type="entry name" value="Ribonuclease H-like"/>
    <property type="match status" value="1"/>
</dbReference>
<dbReference type="PANTHER" id="PTHR45749:SF23">
    <property type="entry name" value="ZINC FINGER MYM-TYPE PROTEIN 1-LIKE"/>
    <property type="match status" value="1"/>
</dbReference>
<feature type="non-terminal residue" evidence="2">
    <location>
        <position position="406"/>
    </location>
</feature>
<feature type="domain" description="DUF4371" evidence="1">
    <location>
        <begin position="2"/>
        <end position="161"/>
    </location>
</feature>
<dbReference type="OrthoDB" id="7679513at2759"/>
<gene>
    <name evidence="2" type="ORF">EAG_00543</name>
</gene>
<organism evidence="3">
    <name type="scientific">Camponotus floridanus</name>
    <name type="common">Florida carpenter ant</name>
    <dbReference type="NCBI Taxonomy" id="104421"/>
    <lineage>
        <taxon>Eukaryota</taxon>
        <taxon>Metazoa</taxon>
        <taxon>Ecdysozoa</taxon>
        <taxon>Arthropoda</taxon>
        <taxon>Hexapoda</taxon>
        <taxon>Insecta</taxon>
        <taxon>Pterygota</taxon>
        <taxon>Neoptera</taxon>
        <taxon>Endopterygota</taxon>
        <taxon>Hymenoptera</taxon>
        <taxon>Apocrita</taxon>
        <taxon>Aculeata</taxon>
        <taxon>Formicoidea</taxon>
        <taxon>Formicidae</taxon>
        <taxon>Formicinae</taxon>
        <taxon>Camponotus</taxon>
    </lineage>
</organism>
<dbReference type="Proteomes" id="UP000000311">
    <property type="component" value="Unassembled WGS sequence"/>
</dbReference>
<sequence>AFRGSNEQFFNSRNGNFLGTLELLAEYDDFLKVHIAQDGNKKKGHVSYLSNTICDEFIEILGEHVRKSIVHELKNAKYFSIIVDSTPDIENVDQLTIVIRYVSANSCPVERFLLFLPNVGHKGEQMGIAVLKTLEDLNIDFQNCRGQSYDNAANMSGCYNGLQAWLAKENKLAFYFPCAAHSLNLVGNCGADCCLEATRFFLFVQNIYVFFSGSPARWEIMRKHLLTSDSNLVPKRLSETRWSARADAIKALSLGYSCFRNALEELKIDCSQKQTTRIEAQCFINSLNNLEIAIICEIWNDILQKFNATNKSLQNINIDLETVVKLYNSLKDYLLNLRTMEYFLDFEKRGREKSGCEEYDSKRNRKRKRHFDKGAEAETVFDARDAMKIKVYFPILDNLINALEKR</sequence>
<evidence type="ECO:0000313" key="2">
    <source>
        <dbReference type="EMBL" id="EFN70695.1"/>
    </source>
</evidence>
<dbReference type="OMA" id="NIANCRG"/>
<dbReference type="PANTHER" id="PTHR45749">
    <property type="match status" value="1"/>
</dbReference>
<accession>E2A793</accession>
<dbReference type="InParanoid" id="E2A793"/>
<feature type="non-terminal residue" evidence="2">
    <location>
        <position position="1"/>
    </location>
</feature>
<dbReference type="AlphaFoldDB" id="E2A793"/>